<proteinExistence type="predicted"/>
<organism evidence="3 4">
    <name type="scientific">Sphingopyxis macrogoltabida</name>
    <name type="common">Sphingomonas macrogoltabidus</name>
    <dbReference type="NCBI Taxonomy" id="33050"/>
    <lineage>
        <taxon>Bacteria</taxon>
        <taxon>Pseudomonadati</taxon>
        <taxon>Pseudomonadota</taxon>
        <taxon>Alphaproteobacteria</taxon>
        <taxon>Sphingomonadales</taxon>
        <taxon>Sphingomonadaceae</taxon>
        <taxon>Sphingopyxis</taxon>
    </lineage>
</organism>
<feature type="region of interest" description="Disordered" evidence="1">
    <location>
        <begin position="49"/>
        <end position="94"/>
    </location>
</feature>
<feature type="compositionally biased region" description="Basic and acidic residues" evidence="1">
    <location>
        <begin position="56"/>
        <end position="83"/>
    </location>
</feature>
<accession>A0AAC9ATZ3</accession>
<evidence type="ECO:0000313" key="3">
    <source>
        <dbReference type="EMBL" id="AMU87664.1"/>
    </source>
</evidence>
<protein>
    <recommendedName>
        <fullName evidence="5">Lipoprotein</fullName>
    </recommendedName>
</protein>
<evidence type="ECO:0000256" key="2">
    <source>
        <dbReference type="SAM" id="Phobius"/>
    </source>
</evidence>
<reference evidence="3 4" key="2">
    <citation type="journal article" date="2016" name="Genome Announc.">
        <title>Complete Genome Sequence of Sphingopyxis macrogoltabida Strain 203N (NBRC 111659), a Polyethylene Glycol Degrader.</title>
        <authorList>
            <person name="Ohtsubo Y."/>
            <person name="Nonoyama S."/>
            <person name="Nagata Y."/>
            <person name="Numata M."/>
            <person name="Tsuchikane K."/>
            <person name="Hosoyama A."/>
            <person name="Yamazoe A."/>
            <person name="Tsuda M."/>
            <person name="Fujita N."/>
            <person name="Kawai F."/>
        </authorList>
    </citation>
    <scope>NUCLEOTIDE SEQUENCE [LARGE SCALE GENOMIC DNA]</scope>
    <source>
        <strain evidence="3 4">203N</strain>
    </source>
</reference>
<keyword evidence="2" id="KW-1133">Transmembrane helix</keyword>
<evidence type="ECO:0000313" key="4">
    <source>
        <dbReference type="Proteomes" id="UP000076088"/>
    </source>
</evidence>
<sequence length="112" mass="12542">MRWPTDTEEDEMRTLIIAVLMAPLLGGCVGAVKSVVTAPVKAVGQVADWSTTSQDESDRNRGRELRKREERVGKLSRERDKATQKCRNGDQAQCQRAEVLDHEIEAEMAAPY</sequence>
<keyword evidence="4" id="KW-1185">Reference proteome</keyword>
<dbReference type="AlphaFoldDB" id="A0AAC9ATZ3"/>
<dbReference type="PROSITE" id="PS51257">
    <property type="entry name" value="PROKAR_LIPOPROTEIN"/>
    <property type="match status" value="1"/>
</dbReference>
<dbReference type="EMBL" id="CP013344">
    <property type="protein sequence ID" value="AMU87664.1"/>
    <property type="molecule type" value="Genomic_DNA"/>
</dbReference>
<reference evidence="4" key="1">
    <citation type="submission" date="2015-11" db="EMBL/GenBank/DDBJ databases">
        <title>Complete genome sequence of a polyethylene-glycol degrader Sphingopyxis macrogoltabida 203N (NBRC 111659).</title>
        <authorList>
            <person name="Yoshiyuki O."/>
            <person name="Shouta N."/>
            <person name="Nagata Y."/>
            <person name="Numata M."/>
            <person name="Tsuchikane K."/>
            <person name="Hosoyama A."/>
            <person name="Yamazoe A."/>
            <person name="Tsuda M."/>
            <person name="Fujita N."/>
            <person name="Kawai F."/>
        </authorList>
    </citation>
    <scope>NUCLEOTIDE SEQUENCE [LARGE SCALE GENOMIC DNA]</scope>
    <source>
        <strain evidence="4">203N</strain>
    </source>
</reference>
<feature type="transmembrane region" description="Helical" evidence="2">
    <location>
        <begin position="12"/>
        <end position="32"/>
    </location>
</feature>
<keyword evidence="2" id="KW-0812">Transmembrane</keyword>
<evidence type="ECO:0000256" key="1">
    <source>
        <dbReference type="SAM" id="MobiDB-lite"/>
    </source>
</evidence>
<gene>
    <name evidence="3" type="ORF">ATM17_01205</name>
</gene>
<evidence type="ECO:0008006" key="5">
    <source>
        <dbReference type="Google" id="ProtNLM"/>
    </source>
</evidence>
<keyword evidence="2" id="KW-0472">Membrane</keyword>
<name>A0AAC9ATZ3_SPHMC</name>
<dbReference type="Proteomes" id="UP000076088">
    <property type="component" value="Chromosome"/>
</dbReference>